<accession>A0AA39CHM1</accession>
<keyword evidence="2 4" id="KW-0863">Zinc-finger</keyword>
<feature type="domain" description="RING-type" evidence="6">
    <location>
        <begin position="128"/>
        <end position="174"/>
    </location>
</feature>
<dbReference type="Gene3D" id="3.30.40.10">
    <property type="entry name" value="Zinc/RING finger domain, C3HC4 (zinc finger)"/>
    <property type="match status" value="1"/>
</dbReference>
<feature type="coiled-coil region" evidence="5">
    <location>
        <begin position="46"/>
        <end position="84"/>
    </location>
</feature>
<gene>
    <name evidence="7" type="ORF">H2200_007550</name>
</gene>
<reference evidence="7" key="1">
    <citation type="submission" date="2022-10" db="EMBL/GenBank/DDBJ databases">
        <title>Culturing micro-colonial fungi from biological soil crusts in the Mojave desert and describing Neophaeococcomyces mojavensis, and introducing the new genera and species Taxawa tesnikishii.</title>
        <authorList>
            <person name="Kurbessoian T."/>
            <person name="Stajich J.E."/>
        </authorList>
    </citation>
    <scope>NUCLEOTIDE SEQUENCE</scope>
    <source>
        <strain evidence="7">TK_41</strain>
    </source>
</reference>
<dbReference type="GO" id="GO:0008270">
    <property type="term" value="F:zinc ion binding"/>
    <property type="evidence" value="ECO:0007669"/>
    <property type="project" value="UniProtKB-KW"/>
</dbReference>
<dbReference type="GO" id="GO:0006511">
    <property type="term" value="P:ubiquitin-dependent protein catabolic process"/>
    <property type="evidence" value="ECO:0007669"/>
    <property type="project" value="TreeGrafter"/>
</dbReference>
<dbReference type="EMBL" id="JAPDRK010000010">
    <property type="protein sequence ID" value="KAJ9608562.1"/>
    <property type="molecule type" value="Genomic_DNA"/>
</dbReference>
<dbReference type="Proteomes" id="UP001172673">
    <property type="component" value="Unassembled WGS sequence"/>
</dbReference>
<dbReference type="InterPro" id="IPR049627">
    <property type="entry name" value="SLX8"/>
</dbReference>
<evidence type="ECO:0000256" key="1">
    <source>
        <dbReference type="ARBA" id="ARBA00022723"/>
    </source>
</evidence>
<name>A0AA39CHM1_9EURO</name>
<dbReference type="GO" id="GO:0032183">
    <property type="term" value="F:SUMO binding"/>
    <property type="evidence" value="ECO:0007669"/>
    <property type="project" value="TreeGrafter"/>
</dbReference>
<dbReference type="PANTHER" id="PTHR47094">
    <property type="entry name" value="ELFLESS, ISOFORM B"/>
    <property type="match status" value="1"/>
</dbReference>
<keyword evidence="5" id="KW-0175">Coiled coil</keyword>
<evidence type="ECO:0000256" key="4">
    <source>
        <dbReference type="PROSITE-ProRule" id="PRU00175"/>
    </source>
</evidence>
<sequence>MPEARSNFDADLLLQDDDCCITDAYDNVVESALDIRRKFALIVDQARQLKSELLAKQAEIDRLNTRHRQELSRYQRSTKDLQKRIQAQGERLQQNRETMTTLRRRITQSTKDVEAERKKLDQVDFLRCEICKENIMNVLTRCGHGFCKGCLDDWLHRPADPFSDRAEKNCPKCRRLVRESEIRDVYLGSDTRTLSARDGDGTTEILSTDSDDE</sequence>
<dbReference type="GO" id="GO:0033768">
    <property type="term" value="C:SUMO-targeted ubiquitin ligase complex"/>
    <property type="evidence" value="ECO:0007669"/>
    <property type="project" value="TreeGrafter"/>
</dbReference>
<keyword evidence="8" id="KW-1185">Reference proteome</keyword>
<dbReference type="AlphaFoldDB" id="A0AA39CHM1"/>
<dbReference type="InterPro" id="IPR017907">
    <property type="entry name" value="Znf_RING_CS"/>
</dbReference>
<comment type="caution">
    <text evidence="7">The sequence shown here is derived from an EMBL/GenBank/DDBJ whole genome shotgun (WGS) entry which is preliminary data.</text>
</comment>
<evidence type="ECO:0000313" key="7">
    <source>
        <dbReference type="EMBL" id="KAJ9608562.1"/>
    </source>
</evidence>
<dbReference type="Pfam" id="PF00097">
    <property type="entry name" value="zf-C3HC4"/>
    <property type="match status" value="1"/>
</dbReference>
<evidence type="ECO:0000259" key="6">
    <source>
        <dbReference type="PROSITE" id="PS50089"/>
    </source>
</evidence>
<dbReference type="PROSITE" id="PS50089">
    <property type="entry name" value="ZF_RING_2"/>
    <property type="match status" value="1"/>
</dbReference>
<dbReference type="PROSITE" id="PS00518">
    <property type="entry name" value="ZF_RING_1"/>
    <property type="match status" value="1"/>
</dbReference>
<evidence type="ECO:0000256" key="2">
    <source>
        <dbReference type="ARBA" id="ARBA00022771"/>
    </source>
</evidence>
<dbReference type="InterPro" id="IPR018957">
    <property type="entry name" value="Znf_C3HC4_RING-type"/>
</dbReference>
<proteinExistence type="predicted"/>
<dbReference type="InterPro" id="IPR001841">
    <property type="entry name" value="Znf_RING"/>
</dbReference>
<keyword evidence="1" id="KW-0479">Metal-binding</keyword>
<evidence type="ECO:0000256" key="5">
    <source>
        <dbReference type="SAM" id="Coils"/>
    </source>
</evidence>
<organism evidence="7 8">
    <name type="scientific">Cladophialophora chaetospira</name>
    <dbReference type="NCBI Taxonomy" id="386627"/>
    <lineage>
        <taxon>Eukaryota</taxon>
        <taxon>Fungi</taxon>
        <taxon>Dikarya</taxon>
        <taxon>Ascomycota</taxon>
        <taxon>Pezizomycotina</taxon>
        <taxon>Eurotiomycetes</taxon>
        <taxon>Chaetothyriomycetidae</taxon>
        <taxon>Chaetothyriales</taxon>
        <taxon>Herpotrichiellaceae</taxon>
        <taxon>Cladophialophora</taxon>
    </lineage>
</organism>
<dbReference type="GO" id="GO:0061630">
    <property type="term" value="F:ubiquitin protein ligase activity"/>
    <property type="evidence" value="ECO:0007669"/>
    <property type="project" value="InterPro"/>
</dbReference>
<dbReference type="SMART" id="SM00184">
    <property type="entry name" value="RING"/>
    <property type="match status" value="1"/>
</dbReference>
<dbReference type="PANTHER" id="PTHR47094:SF1">
    <property type="entry name" value="RING-TYPE E3 UBIQUITIN TRANSFERASE"/>
    <property type="match status" value="1"/>
</dbReference>
<protein>
    <recommendedName>
        <fullName evidence="6">RING-type domain-containing protein</fullName>
    </recommendedName>
</protein>
<evidence type="ECO:0000256" key="3">
    <source>
        <dbReference type="ARBA" id="ARBA00022833"/>
    </source>
</evidence>
<dbReference type="InterPro" id="IPR013083">
    <property type="entry name" value="Znf_RING/FYVE/PHD"/>
</dbReference>
<keyword evidence="3" id="KW-0862">Zinc</keyword>
<evidence type="ECO:0000313" key="8">
    <source>
        <dbReference type="Proteomes" id="UP001172673"/>
    </source>
</evidence>
<dbReference type="GO" id="GO:0140082">
    <property type="term" value="F:SUMO-ubiquitin ligase activity"/>
    <property type="evidence" value="ECO:0007669"/>
    <property type="project" value="TreeGrafter"/>
</dbReference>
<dbReference type="SUPFAM" id="SSF57850">
    <property type="entry name" value="RING/U-box"/>
    <property type="match status" value="1"/>
</dbReference>